<evidence type="ECO:0000313" key="7">
    <source>
        <dbReference type="Proteomes" id="UP000663203"/>
    </source>
</evidence>
<protein>
    <submittedName>
        <fullName evidence="6">Type II/IV secretion system ATPase subunit</fullName>
    </submittedName>
</protein>
<evidence type="ECO:0000256" key="1">
    <source>
        <dbReference type="ARBA" id="ARBA00006611"/>
    </source>
</evidence>
<dbReference type="InterPro" id="IPR027417">
    <property type="entry name" value="P-loop_NTPase"/>
</dbReference>
<evidence type="ECO:0000259" key="5">
    <source>
        <dbReference type="Pfam" id="PF23990"/>
    </source>
</evidence>
<dbReference type="Proteomes" id="UP000663203">
    <property type="component" value="Chromosome"/>
</dbReference>
<evidence type="ECO:0000313" key="6">
    <source>
        <dbReference type="EMBL" id="QSW98348.1"/>
    </source>
</evidence>
<dbReference type="EMBL" id="CP071462">
    <property type="protein sequence ID" value="QSW98348.1"/>
    <property type="molecule type" value="Genomic_DNA"/>
</dbReference>
<dbReference type="PANTHER" id="PTHR30486:SF6">
    <property type="entry name" value="TYPE IV PILUS RETRACTATION ATPASE PILT"/>
    <property type="match status" value="1"/>
</dbReference>
<dbReference type="InterPro" id="IPR056571">
    <property type="entry name" value="PilB3-like_C"/>
</dbReference>
<evidence type="ECO:0000256" key="2">
    <source>
        <dbReference type="SAM" id="MobiDB-lite"/>
    </source>
</evidence>
<dbReference type="InterPro" id="IPR001482">
    <property type="entry name" value="T2SS/T4SS_dom"/>
</dbReference>
<dbReference type="SUPFAM" id="SSF52540">
    <property type="entry name" value="P-loop containing nucleoside triphosphate hydrolases"/>
    <property type="match status" value="1"/>
</dbReference>
<feature type="region of interest" description="Disordered" evidence="2">
    <location>
        <begin position="1"/>
        <end position="27"/>
    </location>
</feature>
<feature type="domain" description="PilB3-like C-terminal" evidence="4">
    <location>
        <begin position="478"/>
        <end position="551"/>
    </location>
</feature>
<dbReference type="Gene3D" id="3.40.50.300">
    <property type="entry name" value="P-loop containing nucleotide triphosphate hydrolases"/>
    <property type="match status" value="1"/>
</dbReference>
<proteinExistence type="inferred from homology"/>
<dbReference type="GO" id="GO:0016887">
    <property type="term" value="F:ATP hydrolysis activity"/>
    <property type="evidence" value="ECO:0007669"/>
    <property type="project" value="InterPro"/>
</dbReference>
<dbReference type="InterPro" id="IPR050921">
    <property type="entry name" value="T4SS_GSP_E_ATPase"/>
</dbReference>
<dbReference type="Gene3D" id="3.30.450.380">
    <property type="match status" value="1"/>
</dbReference>
<dbReference type="CDD" id="cd01130">
    <property type="entry name" value="VirB11-like_ATPase"/>
    <property type="match status" value="1"/>
</dbReference>
<dbReference type="Pfam" id="PF23989">
    <property type="entry name" value="PilB3_C"/>
    <property type="match status" value="1"/>
</dbReference>
<dbReference type="GeneID" id="63188279"/>
<dbReference type="InterPro" id="IPR056570">
    <property type="entry name" value="PilB3-like_N"/>
</dbReference>
<accession>A0A8A2VJH9</accession>
<reference evidence="6 7" key="1">
    <citation type="submission" date="2021-03" db="EMBL/GenBank/DDBJ databases">
        <title>Haloterrigena longa sp. nov. and Haloterrigena limicola sp. nov., extremely halophilic archaea isolated from a salt lake.</title>
        <authorList>
            <person name="Henglin C."/>
        </authorList>
    </citation>
    <scope>NUCLEOTIDE SEQUENCE [LARGE SCALE GENOMIC DNA]</scope>
    <source>
        <strain evidence="6 7">KZCA68</strain>
    </source>
</reference>
<dbReference type="AlphaFoldDB" id="A0A8A2VJH9"/>
<sequence length="622" mass="70413">MSDQIDAGTADRPPVGDDADAGGRLESTIATARRTIRRVRETLQGSEIEVTNYDPGAHGPLLEFDGIDGVDEAERYWVDAPFSFVTIGHDPDTNQYRYHTVEPTLREDEAALLETLFDDIRDPLLYREDEPADVETLLRETIHEYLERYGAEIDMATFYRLFYYIHRDFRGYGRLEPIMHDPHVEDISCDGYDLPIFVYHDEYADVATDVAFAKADLDGFVVRLAQHSGRHISIGDPMVETTLPDGSRAELALGEEVTPRGSAFTVRKYADEPFTPIDLLEYGTFNVEQLAYLWLAIEHNKSLIFAGGTASGKTTSMNAVSMFIPPRAKVLTIEDTRELQLHHDNWLSSVTRERIHEGKDVTMYDLLRSALRHRPEYIVVGEVRGEEAITLFQAMNTGHTTYSTMHADSVQTAINRLENDPINVPRPMVQSLDILSVQTLTRLEDGRVRRNKVLAEIDGIDQRTGELDYSTAFTWDGDTDTFRSSGSRLLEEIRDERGWSRAELLDELENRQRFLEYLRTNGIADYRRFTALVNEYYTDREGVLETIEAADLEMDGETTDAADLEMDDQTTEATRPNGLEDEGDESTTESLEFEDSTVDGGHENPTVDAGHEDPPTRGDDHD</sequence>
<dbReference type="Pfam" id="PF23990">
    <property type="entry name" value="PilB3_N"/>
    <property type="match status" value="1"/>
</dbReference>
<feature type="domain" description="Bacterial type II secretion system protein E" evidence="3">
    <location>
        <begin position="236"/>
        <end position="445"/>
    </location>
</feature>
<dbReference type="PANTHER" id="PTHR30486">
    <property type="entry name" value="TWITCHING MOTILITY PROTEIN PILT"/>
    <property type="match status" value="1"/>
</dbReference>
<feature type="compositionally biased region" description="Basic and acidic residues" evidence="2">
    <location>
        <begin position="609"/>
        <end position="622"/>
    </location>
</feature>
<dbReference type="Pfam" id="PF00437">
    <property type="entry name" value="T2SSE"/>
    <property type="match status" value="1"/>
</dbReference>
<feature type="compositionally biased region" description="Acidic residues" evidence="2">
    <location>
        <begin position="560"/>
        <end position="570"/>
    </location>
</feature>
<feature type="compositionally biased region" description="Acidic residues" evidence="2">
    <location>
        <begin position="579"/>
        <end position="597"/>
    </location>
</feature>
<name>A0A8A2VJH9_9EURY</name>
<evidence type="ECO:0000259" key="3">
    <source>
        <dbReference type="Pfam" id="PF00437"/>
    </source>
</evidence>
<dbReference type="RefSeq" id="WP_207287958.1">
    <property type="nucleotide sequence ID" value="NZ_CP071462.1"/>
</dbReference>
<comment type="similarity">
    <text evidence="1">Belongs to the GSP E family.</text>
</comment>
<dbReference type="KEGG" id="hakz:J0X25_13200"/>
<evidence type="ECO:0000259" key="4">
    <source>
        <dbReference type="Pfam" id="PF23989"/>
    </source>
</evidence>
<feature type="domain" description="PilB3-like N-terminal" evidence="5">
    <location>
        <begin position="31"/>
        <end position="104"/>
    </location>
</feature>
<feature type="region of interest" description="Disordered" evidence="2">
    <location>
        <begin position="560"/>
        <end position="622"/>
    </location>
</feature>
<organism evidence="6 7">
    <name type="scientific">Haloterrigena alkaliphila</name>
    <dbReference type="NCBI Taxonomy" id="2816475"/>
    <lineage>
        <taxon>Archaea</taxon>
        <taxon>Methanobacteriati</taxon>
        <taxon>Methanobacteriota</taxon>
        <taxon>Stenosarchaea group</taxon>
        <taxon>Halobacteria</taxon>
        <taxon>Halobacteriales</taxon>
        <taxon>Natrialbaceae</taxon>
        <taxon>Haloterrigena</taxon>
    </lineage>
</organism>
<keyword evidence="7" id="KW-1185">Reference proteome</keyword>
<gene>
    <name evidence="6" type="ORF">J0X25_13200</name>
</gene>